<organism evidence="1 2">
    <name type="scientific">Gossypium barbadense</name>
    <name type="common">Sea Island cotton</name>
    <name type="synonym">Hibiscus barbadensis</name>
    <dbReference type="NCBI Taxonomy" id="3634"/>
    <lineage>
        <taxon>Eukaryota</taxon>
        <taxon>Viridiplantae</taxon>
        <taxon>Streptophyta</taxon>
        <taxon>Embryophyta</taxon>
        <taxon>Tracheophyta</taxon>
        <taxon>Spermatophyta</taxon>
        <taxon>Magnoliopsida</taxon>
        <taxon>eudicotyledons</taxon>
        <taxon>Gunneridae</taxon>
        <taxon>Pentapetalae</taxon>
        <taxon>rosids</taxon>
        <taxon>malvids</taxon>
        <taxon>Malvales</taxon>
        <taxon>Malvaceae</taxon>
        <taxon>Malvoideae</taxon>
        <taxon>Gossypium</taxon>
    </lineage>
</organism>
<accession>A0A2P5XDE9</accession>
<dbReference type="Proteomes" id="UP000239757">
    <property type="component" value="Unassembled WGS sequence"/>
</dbReference>
<proteinExistence type="predicted"/>
<reference evidence="1 2" key="1">
    <citation type="submission" date="2015-01" db="EMBL/GenBank/DDBJ databases">
        <title>Genome of allotetraploid Gossypium barbadense reveals genomic plasticity and fiber elongation in cotton evolution.</title>
        <authorList>
            <person name="Chen X."/>
            <person name="Liu X."/>
            <person name="Zhao B."/>
            <person name="Zheng H."/>
            <person name="Hu Y."/>
            <person name="Lu G."/>
            <person name="Yang C."/>
            <person name="Chen J."/>
            <person name="Shan C."/>
            <person name="Zhang L."/>
            <person name="Zhou Y."/>
            <person name="Wang L."/>
            <person name="Guo W."/>
            <person name="Bai Y."/>
            <person name="Ruan J."/>
            <person name="Shangguan X."/>
            <person name="Mao Y."/>
            <person name="Jiang J."/>
            <person name="Zhu Y."/>
            <person name="Lei J."/>
            <person name="Kang H."/>
            <person name="Chen S."/>
            <person name="He X."/>
            <person name="Wang R."/>
            <person name="Wang Y."/>
            <person name="Chen J."/>
            <person name="Wang L."/>
            <person name="Yu S."/>
            <person name="Wang B."/>
            <person name="Wei J."/>
            <person name="Song S."/>
            <person name="Lu X."/>
            <person name="Gao Z."/>
            <person name="Gu W."/>
            <person name="Deng X."/>
            <person name="Ma D."/>
            <person name="Wang S."/>
            <person name="Liang W."/>
            <person name="Fang L."/>
            <person name="Cai C."/>
            <person name="Zhu X."/>
            <person name="Zhou B."/>
            <person name="Zhang Y."/>
            <person name="Chen Z."/>
            <person name="Xu S."/>
            <person name="Zhu R."/>
            <person name="Wang S."/>
            <person name="Zhang T."/>
            <person name="Zhao G."/>
        </authorList>
    </citation>
    <scope>NUCLEOTIDE SEQUENCE [LARGE SCALE GENOMIC DNA]</scope>
    <source>
        <strain evidence="2">cv. Xinhai21</strain>
        <tissue evidence="1">Leaf</tissue>
    </source>
</reference>
<evidence type="ECO:0000313" key="2">
    <source>
        <dbReference type="Proteomes" id="UP000239757"/>
    </source>
</evidence>
<sequence>MAMQIGVGYTGTVLLKNGASFVNRDQATGISTADNCDSGKLTSIVVPAATLGALGCGYMW</sequence>
<name>A0A2P5XDE9_GOSBA</name>
<dbReference type="AlphaFoldDB" id="A0A2P5XDE9"/>
<dbReference type="EMBL" id="KZ665123">
    <property type="protein sequence ID" value="PPS01366.1"/>
    <property type="molecule type" value="Genomic_DNA"/>
</dbReference>
<protein>
    <submittedName>
        <fullName evidence="1">Uncharacterized protein</fullName>
    </submittedName>
</protein>
<evidence type="ECO:0000313" key="1">
    <source>
        <dbReference type="EMBL" id="PPS01366.1"/>
    </source>
</evidence>
<gene>
    <name evidence="1" type="ORF">GOBAR_AA19294</name>
</gene>